<dbReference type="SFLD" id="SFLDG01064">
    <property type="entry name" value="F420__menaquinone_cofactor_bio"/>
    <property type="match status" value="2"/>
</dbReference>
<evidence type="ECO:0000259" key="9">
    <source>
        <dbReference type="PROSITE" id="PS51918"/>
    </source>
</evidence>
<feature type="binding site" evidence="8">
    <location>
        <position position="182"/>
    </location>
    <ligand>
        <name>S-adenosyl-L-methionine</name>
        <dbReference type="ChEBI" id="CHEBI:59789"/>
    </ligand>
</feature>
<comment type="cofactor">
    <cofactor evidence="6 7">
        <name>[4Fe-4S] cluster</name>
        <dbReference type="ChEBI" id="CHEBI:49883"/>
    </cofactor>
    <text evidence="6 7">Binds 1 [4Fe-4S] cluster. The cluster is coordinated with 3 cysteines and an exchangeable S-adenosyl-L-methionine.</text>
</comment>
<dbReference type="GO" id="GO:0046992">
    <property type="term" value="F:oxidoreductase activity, acting on X-H and Y-H to form an X-Y bond"/>
    <property type="evidence" value="ECO:0007669"/>
    <property type="project" value="UniProtKB-UniRule"/>
</dbReference>
<dbReference type="GO" id="GO:0016765">
    <property type="term" value="F:transferase activity, transferring alkyl or aryl (other than methyl) groups"/>
    <property type="evidence" value="ECO:0007669"/>
    <property type="project" value="InterPro"/>
</dbReference>
<dbReference type="SUPFAM" id="SSF102114">
    <property type="entry name" value="Radical SAM enzymes"/>
    <property type="match status" value="1"/>
</dbReference>
<dbReference type="InterPro" id="IPR045567">
    <property type="entry name" value="CofH/MnqC-like_C"/>
</dbReference>
<comment type="catalytic activity">
    <reaction evidence="6">
        <text>dehypoxanthine futalosine + S-adenosyl-L-methionine = cyclic dehypoxanthinylfutalosinate + 5'-deoxyadenosine + L-methionine + H(+)</text>
        <dbReference type="Rhea" id="RHEA:33083"/>
        <dbReference type="ChEBI" id="CHEBI:15378"/>
        <dbReference type="ChEBI" id="CHEBI:17319"/>
        <dbReference type="ChEBI" id="CHEBI:57844"/>
        <dbReference type="ChEBI" id="CHEBI:58864"/>
        <dbReference type="ChEBI" id="CHEBI:59789"/>
        <dbReference type="ChEBI" id="CHEBI:64270"/>
        <dbReference type="EC" id="1.21.98.1"/>
    </reaction>
</comment>
<dbReference type="Gene3D" id="3.20.20.70">
    <property type="entry name" value="Aldolase class I"/>
    <property type="match status" value="1"/>
</dbReference>
<keyword evidence="1 6" id="KW-0004">4Fe-4S</keyword>
<feature type="binding site" evidence="8">
    <location>
        <position position="316"/>
    </location>
    <ligand>
        <name>(3R)-3-methyl-D-ornithine</name>
        <dbReference type="ChEBI" id="CHEBI:64642"/>
    </ligand>
</feature>
<evidence type="ECO:0000256" key="8">
    <source>
        <dbReference type="PIRSR" id="PIRSR004762-2"/>
    </source>
</evidence>
<keyword evidence="3 6" id="KW-0479">Metal-binding</keyword>
<dbReference type="InterPro" id="IPR058240">
    <property type="entry name" value="rSAM_sf"/>
</dbReference>
<dbReference type="PIRSF" id="PIRSF004762">
    <property type="entry name" value="CHP00423"/>
    <property type="match status" value="1"/>
</dbReference>
<feature type="binding site" evidence="6 7">
    <location>
        <position position="70"/>
    </location>
    <ligand>
        <name>[4Fe-4S] cluster</name>
        <dbReference type="ChEBI" id="CHEBI:49883"/>
        <note>4Fe-4S-S-AdoMet</note>
    </ligand>
</feature>
<dbReference type="Pfam" id="PF19288">
    <property type="entry name" value="CofH_C"/>
    <property type="match status" value="1"/>
</dbReference>
<dbReference type="InterPro" id="IPR006638">
    <property type="entry name" value="Elp3/MiaA/NifB-like_rSAM"/>
</dbReference>
<keyword evidence="11" id="KW-1185">Reference proteome</keyword>
<dbReference type="InterPro" id="IPR007197">
    <property type="entry name" value="rSAM"/>
</dbReference>
<comment type="similarity">
    <text evidence="6">Belongs to the radical SAM superfamily. MqnC family.</text>
</comment>
<name>A0A8T4II91_9ACTN</name>
<dbReference type="Pfam" id="PF04055">
    <property type="entry name" value="Radical_SAM"/>
    <property type="match status" value="1"/>
</dbReference>
<comment type="pathway">
    <text evidence="6">Quinol/quinone metabolism; menaquinone biosynthesis.</text>
</comment>
<dbReference type="PROSITE" id="PS51918">
    <property type="entry name" value="RADICAL_SAM"/>
    <property type="match status" value="1"/>
</dbReference>
<feature type="domain" description="Radical SAM core" evidence="9">
    <location>
        <begin position="56"/>
        <end position="287"/>
    </location>
</feature>
<keyword evidence="6" id="KW-0474">Menaquinone biosynthesis</keyword>
<evidence type="ECO:0000256" key="2">
    <source>
        <dbReference type="ARBA" id="ARBA00022691"/>
    </source>
</evidence>
<dbReference type="Proteomes" id="UP000675554">
    <property type="component" value="Unassembled WGS sequence"/>
</dbReference>
<sequence length="398" mass="43977">MPENADLQSVLDRAAAGGRITPEEAVDLYRSAPLHALGSAADAVRRKRYAGTEHIATYIIERNINYTNSCVTACKFCAFYASPKSDKVWTRSLDDILHRCEETVELGGTQIMFQGGHHPDYGVEYYEEHFSAIKKAFPQLVIHSLGASEVEHMARISGVTPEEAIRRIHAAGLDSFAGAGAELLPARARKAIAPLKESGERWLEIMETAHNLGVESTSTMLMGTGETNAERIEHLRMIRDVQDRTGGFRAFIPYTYQPENNTLKGRTQATLFEYLRMIAIARLFLDNVAHIQGSWLTTGKEVGQLSLHYGADDLGSVMLEENVVSSAGAKHRSNRMELLDLIRKADRVPAQRATTYEHLVVHDDPANDPVDDRVVSHFSSTAIEGGTAHPELNLVEAN</sequence>
<evidence type="ECO:0000256" key="4">
    <source>
        <dbReference type="ARBA" id="ARBA00023004"/>
    </source>
</evidence>
<dbReference type="GO" id="GO:0005506">
    <property type="term" value="F:iron ion binding"/>
    <property type="evidence" value="ECO:0007669"/>
    <property type="project" value="UniProtKB-UniRule"/>
</dbReference>
<organism evidence="10 11">
    <name type="scientific">Streptomyces daliensis</name>
    <dbReference type="NCBI Taxonomy" id="299421"/>
    <lineage>
        <taxon>Bacteria</taxon>
        <taxon>Bacillati</taxon>
        <taxon>Actinomycetota</taxon>
        <taxon>Actinomycetes</taxon>
        <taxon>Kitasatosporales</taxon>
        <taxon>Streptomycetaceae</taxon>
        <taxon>Streptomyces</taxon>
    </lineage>
</organism>
<keyword evidence="6" id="KW-0560">Oxidoreductase</keyword>
<dbReference type="GO" id="GO:0009234">
    <property type="term" value="P:menaquinone biosynthetic process"/>
    <property type="evidence" value="ECO:0007669"/>
    <property type="project" value="UniProtKB-UniRule"/>
</dbReference>
<dbReference type="AlphaFoldDB" id="A0A8T4II91"/>
<dbReference type="SFLD" id="SFLDS00029">
    <property type="entry name" value="Radical_SAM"/>
    <property type="match status" value="2"/>
</dbReference>
<dbReference type="GO" id="GO:0051539">
    <property type="term" value="F:4 iron, 4 sulfur cluster binding"/>
    <property type="evidence" value="ECO:0007669"/>
    <property type="project" value="UniProtKB-KW"/>
</dbReference>
<proteinExistence type="inferred from homology"/>
<dbReference type="InterPro" id="IPR013785">
    <property type="entry name" value="Aldolase_TIM"/>
</dbReference>
<feature type="binding site" evidence="8">
    <location>
        <position position="294"/>
    </location>
    <ligand>
        <name>(3R)-3-methyl-D-ornithine</name>
        <dbReference type="ChEBI" id="CHEBI:64642"/>
    </ligand>
</feature>
<dbReference type="PANTHER" id="PTHR43076">
    <property type="entry name" value="FO SYNTHASE (COFH)"/>
    <property type="match status" value="1"/>
</dbReference>
<feature type="binding site" evidence="6 7">
    <location>
        <position position="77"/>
    </location>
    <ligand>
        <name>[4Fe-4S] cluster</name>
        <dbReference type="ChEBI" id="CHEBI:49883"/>
        <note>4Fe-4S-S-AdoMet</note>
    </ligand>
</feature>
<comment type="caution">
    <text evidence="10">The sequence shown here is derived from an EMBL/GenBank/DDBJ whole genome shotgun (WGS) entry which is preliminary data.</text>
</comment>
<evidence type="ECO:0000256" key="5">
    <source>
        <dbReference type="ARBA" id="ARBA00023014"/>
    </source>
</evidence>
<evidence type="ECO:0000256" key="7">
    <source>
        <dbReference type="PIRSR" id="PIRSR004762-1"/>
    </source>
</evidence>
<comment type="function">
    <text evidence="6">Radical SAM enzyme that catalyzes the cyclization of dehypoxanthine futalosine (DHFL) into cyclic dehypoxanthine futalosine (CDHFL), a step in the biosynthesis of menaquinone (MK, vitamin K2).</text>
</comment>
<dbReference type="NCBIfam" id="TIGR03699">
    <property type="entry name" value="menaquin_MqnC"/>
    <property type="match status" value="1"/>
</dbReference>
<evidence type="ECO:0000313" key="10">
    <source>
        <dbReference type="EMBL" id="MBR7672046.1"/>
    </source>
</evidence>
<keyword evidence="5 6" id="KW-0411">Iron-sulfur</keyword>
<dbReference type="CDD" id="cd01335">
    <property type="entry name" value="Radical_SAM"/>
    <property type="match status" value="1"/>
</dbReference>
<dbReference type="SFLD" id="SFLDG01389">
    <property type="entry name" value="menaquinone_synthsis_involved"/>
    <property type="match status" value="2"/>
</dbReference>
<dbReference type="EC" id="1.21.98.1" evidence="6"/>
<reference evidence="10" key="1">
    <citation type="submission" date="2021-04" db="EMBL/GenBank/DDBJ databases">
        <title>Sequencing of actinobacteria type strains.</title>
        <authorList>
            <person name="Nguyen G.-S."/>
            <person name="Wentzel A."/>
        </authorList>
    </citation>
    <scope>NUCLEOTIDE SEQUENCE</scope>
    <source>
        <strain evidence="10">DSM 42095</strain>
    </source>
</reference>
<dbReference type="EMBL" id="JAGSMN010000064">
    <property type="protein sequence ID" value="MBR7672046.1"/>
    <property type="molecule type" value="Genomic_DNA"/>
</dbReference>
<dbReference type="HAMAP" id="MF_00992">
    <property type="entry name" value="MqnC"/>
    <property type="match status" value="1"/>
</dbReference>
<protein>
    <recommendedName>
        <fullName evidence="6">Cyclic dehypoxanthine futalosine synthase</fullName>
        <shortName evidence="6">Cyclic DHFL synthase</shortName>
        <ecNumber evidence="6">1.21.98.1</ecNumber>
    </recommendedName>
    <alternativeName>
        <fullName evidence="6">Dehypoxanthine futalosine cyclase</fullName>
        <shortName evidence="6">DHFL cyclase</shortName>
    </alternativeName>
    <alternativeName>
        <fullName evidence="6">Menaquinone biosynthetic enzyme MqnC</fullName>
    </alternativeName>
</protein>
<keyword evidence="2 6" id="KW-0949">S-adenosyl-L-methionine</keyword>
<dbReference type="SFLD" id="SFLDF00343">
    <property type="entry name" value="aminofutalosine_synthase_(mqnE"/>
    <property type="match status" value="1"/>
</dbReference>
<dbReference type="InterPro" id="IPR020050">
    <property type="entry name" value="FO_synthase_su2"/>
</dbReference>
<gene>
    <name evidence="6 10" type="primary">mqnC</name>
    <name evidence="10" type="ORF">KDA82_03125</name>
</gene>
<evidence type="ECO:0000313" key="11">
    <source>
        <dbReference type="Proteomes" id="UP000675554"/>
    </source>
</evidence>
<evidence type="ECO:0000256" key="6">
    <source>
        <dbReference type="HAMAP-Rule" id="MF_00992"/>
    </source>
</evidence>
<keyword evidence="4 6" id="KW-0408">Iron</keyword>
<dbReference type="NCBIfam" id="TIGR00423">
    <property type="entry name" value="CofH family radical SAM protein"/>
    <property type="match status" value="1"/>
</dbReference>
<evidence type="ECO:0000256" key="3">
    <source>
        <dbReference type="ARBA" id="ARBA00022723"/>
    </source>
</evidence>
<evidence type="ECO:0000256" key="1">
    <source>
        <dbReference type="ARBA" id="ARBA00022485"/>
    </source>
</evidence>
<dbReference type="SMART" id="SM00729">
    <property type="entry name" value="Elp3"/>
    <property type="match status" value="1"/>
</dbReference>
<feature type="binding site" evidence="8">
    <location>
        <position position="76"/>
    </location>
    <ligand>
        <name>S-adenosyl-L-methionine</name>
        <dbReference type="ChEBI" id="CHEBI:59789"/>
    </ligand>
</feature>
<dbReference type="InterPro" id="IPR034405">
    <property type="entry name" value="F420"/>
</dbReference>
<dbReference type="SFLD" id="SFLDF00342">
    <property type="entry name" value="cyclic_dehypoxanthine_futalosi"/>
    <property type="match status" value="1"/>
</dbReference>
<dbReference type="GO" id="GO:0044689">
    <property type="term" value="F:7,8-didemethyl-8-hydroxy-5-deazariboflavin synthase activity"/>
    <property type="evidence" value="ECO:0007669"/>
    <property type="project" value="TreeGrafter"/>
</dbReference>
<accession>A0A8T4II91</accession>
<dbReference type="InterPro" id="IPR022431">
    <property type="entry name" value="Cyclic_DHFL_synthase_mqnC"/>
</dbReference>
<feature type="binding site" evidence="6 7">
    <location>
        <position position="74"/>
    </location>
    <ligand>
        <name>[4Fe-4S] cluster</name>
        <dbReference type="ChEBI" id="CHEBI:49883"/>
        <note>4Fe-4S-S-AdoMet</note>
    </ligand>
</feature>
<dbReference type="PANTHER" id="PTHR43076:SF1">
    <property type="entry name" value="LIPOYL SYNTHASE 2"/>
    <property type="match status" value="1"/>
</dbReference>